<evidence type="ECO:0000313" key="7">
    <source>
        <dbReference type="Proteomes" id="UP000824890"/>
    </source>
</evidence>
<dbReference type="PRINTS" id="PR00364">
    <property type="entry name" value="DISEASERSIST"/>
</dbReference>
<evidence type="ECO:0000259" key="5">
    <source>
        <dbReference type="SMART" id="SM00382"/>
    </source>
</evidence>
<dbReference type="PANTHER" id="PTHR11017">
    <property type="entry name" value="LEUCINE-RICH REPEAT-CONTAINING PROTEIN"/>
    <property type="match status" value="1"/>
</dbReference>
<keyword evidence="1" id="KW-0433">Leucine-rich repeat</keyword>
<dbReference type="InterPro" id="IPR044974">
    <property type="entry name" value="Disease_R_plants"/>
</dbReference>
<protein>
    <recommendedName>
        <fullName evidence="5">AAA+ ATPase domain-containing protein</fullName>
    </recommendedName>
</protein>
<evidence type="ECO:0000256" key="4">
    <source>
        <dbReference type="SAM" id="MobiDB-lite"/>
    </source>
</evidence>
<dbReference type="Pfam" id="PF07725">
    <property type="entry name" value="LRR_3"/>
    <property type="match status" value="1"/>
</dbReference>
<dbReference type="Gene3D" id="3.40.50.300">
    <property type="entry name" value="P-loop containing nucleotide triphosphate hydrolases"/>
    <property type="match status" value="1"/>
</dbReference>
<accession>A0ABQ8AFU1</accession>
<feature type="region of interest" description="Disordered" evidence="4">
    <location>
        <begin position="847"/>
        <end position="870"/>
    </location>
</feature>
<reference evidence="6 7" key="1">
    <citation type="submission" date="2021-05" db="EMBL/GenBank/DDBJ databases">
        <title>Genome Assembly of Synthetic Allotetraploid Brassica napus Reveals Homoeologous Exchanges between Subgenomes.</title>
        <authorList>
            <person name="Davis J.T."/>
        </authorList>
    </citation>
    <scope>NUCLEOTIDE SEQUENCE [LARGE SCALE GENOMIC DNA]</scope>
    <source>
        <strain evidence="7">cv. Da-Ae</strain>
        <tissue evidence="6">Seedling</tissue>
    </source>
</reference>
<evidence type="ECO:0000256" key="2">
    <source>
        <dbReference type="ARBA" id="ARBA00022737"/>
    </source>
</evidence>
<evidence type="ECO:0000256" key="1">
    <source>
        <dbReference type="ARBA" id="ARBA00022614"/>
    </source>
</evidence>
<dbReference type="EMBL" id="JAGKQM010000013">
    <property type="protein sequence ID" value="KAH0890946.1"/>
    <property type="molecule type" value="Genomic_DNA"/>
</dbReference>
<feature type="non-terminal residue" evidence="6">
    <location>
        <position position="1"/>
    </location>
</feature>
<dbReference type="SUPFAM" id="SSF52058">
    <property type="entry name" value="L domain-like"/>
    <property type="match status" value="1"/>
</dbReference>
<proteinExistence type="predicted"/>
<dbReference type="PANTHER" id="PTHR11017:SF230">
    <property type="entry name" value="ADP-RIBOSYL CYCLASE_CYCLIC ADP-RIBOSE HYDROLASE"/>
    <property type="match status" value="1"/>
</dbReference>
<feature type="domain" description="AAA+ ATPase" evidence="5">
    <location>
        <begin position="205"/>
        <end position="316"/>
    </location>
</feature>
<dbReference type="Gene3D" id="3.80.10.10">
    <property type="entry name" value="Ribonuclease Inhibitor"/>
    <property type="match status" value="2"/>
</dbReference>
<dbReference type="SMART" id="SM00382">
    <property type="entry name" value="AAA"/>
    <property type="match status" value="1"/>
</dbReference>
<gene>
    <name evidence="6" type="ORF">HID58_053375</name>
</gene>
<dbReference type="InterPro" id="IPR003593">
    <property type="entry name" value="AAA+_ATPase"/>
</dbReference>
<evidence type="ECO:0000313" key="6">
    <source>
        <dbReference type="EMBL" id="KAH0890946.1"/>
    </source>
</evidence>
<dbReference type="SUPFAM" id="SSF52540">
    <property type="entry name" value="P-loop containing nucleoside triphosphate hydrolases"/>
    <property type="match status" value="1"/>
</dbReference>
<name>A0ABQ8AFU1_BRANA</name>
<keyword evidence="2" id="KW-0677">Repeat</keyword>
<dbReference type="InterPro" id="IPR032675">
    <property type="entry name" value="LRR_dom_sf"/>
</dbReference>
<keyword evidence="3" id="KW-0520">NAD</keyword>
<dbReference type="InterPro" id="IPR011713">
    <property type="entry name" value="Leu-rich_rpt_3"/>
</dbReference>
<feature type="compositionally biased region" description="Polar residues" evidence="4">
    <location>
        <begin position="850"/>
        <end position="870"/>
    </location>
</feature>
<keyword evidence="7" id="KW-1185">Reference proteome</keyword>
<dbReference type="Proteomes" id="UP000824890">
    <property type="component" value="Unassembled WGS sequence"/>
</dbReference>
<sequence>FKIGRNDGDQRPWSFSHDVSLFSSLNEEARDLHLIYSTHSSTIPRAVSQTVASSSYLSPLFQSLRATSIRTRSLKPLCNMCWGRFLGGYEPYLSRTHPPAEPALPIFNQAEILNEWLSKNGVYPDLTEAFEVWCYRSKVAKRRLGLLGGEEDGNGIGNEADLINKVASDVMALLGFTPTNDFDDFVGIGARVKEIKSKLILQSEQVKVIGIFGPVGIGKTTTARVMRSLVKNLLSQIFNKGDIVVHHLGRAQEMLRDKKVLVVLDEVDNWWQLEEMANQRGWVGPGSMIIITTEDRKLLKALRLGSGHIYRMKYPTRDESLQIFCHYAFGQKSPDDGFESLAREVTWLAGDRIRLKTGRIIQISKSAFQGMNNLQFLFFDIETTCTPEGLDCLPEKLILLYWNVCPLRVWPSKFSGKFLVELIMSYSDLEMLWEGIKPLPCLEKLCLHFFINLKKFPDLSKATSLNYLLLQGSESLLKLTNSIGKATKLYLLDIWCLCKTGIKEIPPWIEKLFRLRKLIMHGCEKLKTISPNISKLENLEFLGLSNYGKCAFGGHNEDNDMSLMTYLKQQSSGGLTLSAVGDYDLDVHYILQICLPEKAFTSPISLRLRGDDCITRLSGLIKLDVKECRELVALPPLPHSLQSLDAQGCASLQRIDSSPLQNPNIFLNFAKCYNLKQKARKLIQTSACKYAVLPGEEVPAHFTQRASSGSLTINSTQRPLLSSFRFIACILLSKVYEDDDHDDHEDDHDDSWTGMSCSVRGNQNGRTVGSGSNQLHMPDLYGQADHLYIFEDSCTLNQDFPEAEETTFSELTFVFRETQKRTMNIIVRIMKLTEKNLDVMRMKRRGSGNECGTTEVQQQNGQAIDPQSGTRMTSYPTLTLMQSGYSRPFYGNNPMHQGGDEQAERVAAVPWEDGEDGSDVAVSSVQKQSLFLLHYERGSQGSDT</sequence>
<organism evidence="6 7">
    <name type="scientific">Brassica napus</name>
    <name type="common">Rape</name>
    <dbReference type="NCBI Taxonomy" id="3708"/>
    <lineage>
        <taxon>Eukaryota</taxon>
        <taxon>Viridiplantae</taxon>
        <taxon>Streptophyta</taxon>
        <taxon>Embryophyta</taxon>
        <taxon>Tracheophyta</taxon>
        <taxon>Spermatophyta</taxon>
        <taxon>Magnoliopsida</taxon>
        <taxon>eudicotyledons</taxon>
        <taxon>Gunneridae</taxon>
        <taxon>Pentapetalae</taxon>
        <taxon>rosids</taxon>
        <taxon>malvids</taxon>
        <taxon>Brassicales</taxon>
        <taxon>Brassicaceae</taxon>
        <taxon>Brassiceae</taxon>
        <taxon>Brassica</taxon>
    </lineage>
</organism>
<comment type="caution">
    <text evidence="6">The sequence shown here is derived from an EMBL/GenBank/DDBJ whole genome shotgun (WGS) entry which is preliminary data.</text>
</comment>
<evidence type="ECO:0000256" key="3">
    <source>
        <dbReference type="ARBA" id="ARBA00023027"/>
    </source>
</evidence>
<dbReference type="InterPro" id="IPR027417">
    <property type="entry name" value="P-loop_NTPase"/>
</dbReference>